<sequence>MDLVLPERYLYQYNTLEVAKFIDSPSRDHLTVALKSIQSIQDSTLNKQFWNYYNVAMTVFNNWVLPACALSETSFSNGFDNQGDQFTPSGNLAASIQTELLDLLSEPTGYLFFGNDRFNTLAGFVPNFSFDVKGKQLIFAKFHDHILDLVNGTNNYTESINENCNSAKKTVAKFDTSESIEGGGNKIMKYKFNYESSVAIGYASPYEAIIV</sequence>
<protein>
    <submittedName>
        <fullName evidence="1">Uncharacterized protein</fullName>
    </submittedName>
</protein>
<name>A0A8H9MVA4_VIBVL</name>
<dbReference type="EMBL" id="DACRBY010000001">
    <property type="protein sequence ID" value="HAS8538182.1"/>
    <property type="molecule type" value="Genomic_DNA"/>
</dbReference>
<gene>
    <name evidence="1" type="ORF">I7730_00015</name>
</gene>
<comment type="caution">
    <text evidence="1">The sequence shown here is derived from an EMBL/GenBank/DDBJ whole genome shotgun (WGS) entry which is preliminary data.</text>
</comment>
<proteinExistence type="predicted"/>
<reference evidence="1" key="2">
    <citation type="submission" date="2019-01" db="EMBL/GenBank/DDBJ databases">
        <authorList>
            <consortium name="NCBI Pathogen Detection Project"/>
        </authorList>
    </citation>
    <scope>NUCLEOTIDE SEQUENCE</scope>
    <source>
        <strain evidence="1">BCW_3452</strain>
    </source>
</reference>
<reference evidence="1" key="1">
    <citation type="journal article" date="2018" name="Genome Biol.">
        <title>SKESA: strategic k-mer extension for scrupulous assemblies.</title>
        <authorList>
            <person name="Souvorov A."/>
            <person name="Agarwala R."/>
            <person name="Lipman D.J."/>
        </authorList>
    </citation>
    <scope>NUCLEOTIDE SEQUENCE</scope>
    <source>
        <strain evidence="1">BCW_3452</strain>
    </source>
</reference>
<evidence type="ECO:0000313" key="1">
    <source>
        <dbReference type="EMBL" id="HAS8538182.1"/>
    </source>
</evidence>
<organism evidence="1">
    <name type="scientific">Vibrio vulnificus</name>
    <dbReference type="NCBI Taxonomy" id="672"/>
    <lineage>
        <taxon>Bacteria</taxon>
        <taxon>Pseudomonadati</taxon>
        <taxon>Pseudomonadota</taxon>
        <taxon>Gammaproteobacteria</taxon>
        <taxon>Vibrionales</taxon>
        <taxon>Vibrionaceae</taxon>
        <taxon>Vibrio</taxon>
    </lineage>
</organism>
<dbReference type="AlphaFoldDB" id="A0A8H9MVA4"/>
<accession>A0A8H9MVA4</accession>
<dbReference type="Proteomes" id="UP000863257">
    <property type="component" value="Unassembled WGS sequence"/>
</dbReference>